<evidence type="ECO:0000313" key="2">
    <source>
        <dbReference type="EMBL" id="WMV45534.1"/>
    </source>
</evidence>
<gene>
    <name evidence="2" type="ORF">MTR67_038919</name>
</gene>
<organism evidence="2 3">
    <name type="scientific">Solanum verrucosum</name>
    <dbReference type="NCBI Taxonomy" id="315347"/>
    <lineage>
        <taxon>Eukaryota</taxon>
        <taxon>Viridiplantae</taxon>
        <taxon>Streptophyta</taxon>
        <taxon>Embryophyta</taxon>
        <taxon>Tracheophyta</taxon>
        <taxon>Spermatophyta</taxon>
        <taxon>Magnoliopsida</taxon>
        <taxon>eudicotyledons</taxon>
        <taxon>Gunneridae</taxon>
        <taxon>Pentapetalae</taxon>
        <taxon>asterids</taxon>
        <taxon>lamiids</taxon>
        <taxon>Solanales</taxon>
        <taxon>Solanaceae</taxon>
        <taxon>Solanoideae</taxon>
        <taxon>Solaneae</taxon>
        <taxon>Solanum</taxon>
    </lineage>
</organism>
<dbReference type="PANTHER" id="PTHR33116">
    <property type="entry name" value="REVERSE TRANSCRIPTASE ZINC-BINDING DOMAIN-CONTAINING PROTEIN-RELATED-RELATED"/>
    <property type="match status" value="1"/>
</dbReference>
<dbReference type="Pfam" id="PF13966">
    <property type="entry name" value="zf-RVT"/>
    <property type="match status" value="1"/>
</dbReference>
<dbReference type="EMBL" id="CP133620">
    <property type="protein sequence ID" value="WMV45534.1"/>
    <property type="molecule type" value="Genomic_DNA"/>
</dbReference>
<dbReference type="PANTHER" id="PTHR33116:SF78">
    <property type="entry name" value="OS12G0587133 PROTEIN"/>
    <property type="match status" value="1"/>
</dbReference>
<keyword evidence="3" id="KW-1185">Reference proteome</keyword>
<proteinExistence type="predicted"/>
<feature type="domain" description="Reverse transcriptase zinc-binding" evidence="1">
    <location>
        <begin position="131"/>
        <end position="188"/>
    </location>
</feature>
<dbReference type="InterPro" id="IPR026960">
    <property type="entry name" value="RVT-Znf"/>
</dbReference>
<dbReference type="AlphaFoldDB" id="A0AAF0UGQ4"/>
<sequence length="234" mass="27674">MMSLFPIHGKIIKKLDAIRRNFFWQGNGEGEKKYHLIKWEVVITNKKEGGLGIKNLKAQNKSLLLKWLWRLAADDRACGRTSSLQDMSFGRFLNDWEVERMIQFYNTLEQAKSLNFEEDRLLWKMDKDGTFKVKSAYKLLDIAIETKEGWPWKMIWKGKIPHKEACFTWLVAHQAVLTRDNLMKRGRQGIRWAMPRHTVEVLAYWKSDRTQGEMEDCPCMHMVDNLEGEKSEMF</sequence>
<evidence type="ECO:0000313" key="3">
    <source>
        <dbReference type="Proteomes" id="UP001234989"/>
    </source>
</evidence>
<evidence type="ECO:0000259" key="1">
    <source>
        <dbReference type="Pfam" id="PF13966"/>
    </source>
</evidence>
<accession>A0AAF0UGQ4</accession>
<name>A0AAF0UGQ4_SOLVR</name>
<protein>
    <recommendedName>
        <fullName evidence="1">Reverse transcriptase zinc-binding domain-containing protein</fullName>
    </recommendedName>
</protein>
<reference evidence="2" key="1">
    <citation type="submission" date="2023-08" db="EMBL/GenBank/DDBJ databases">
        <title>A de novo genome assembly of Solanum verrucosum Schlechtendal, a Mexican diploid species geographically isolated from the other diploid A-genome species in potato relatives.</title>
        <authorList>
            <person name="Hosaka K."/>
        </authorList>
    </citation>
    <scope>NUCLEOTIDE SEQUENCE</scope>
    <source>
        <tissue evidence="2">Young leaves</tissue>
    </source>
</reference>
<dbReference type="Proteomes" id="UP001234989">
    <property type="component" value="Chromosome 9"/>
</dbReference>